<evidence type="ECO:0000256" key="4">
    <source>
        <dbReference type="ARBA" id="ARBA00030169"/>
    </source>
</evidence>
<dbReference type="Proteomes" id="UP000236743">
    <property type="component" value="Unassembled WGS sequence"/>
</dbReference>
<evidence type="ECO:0000256" key="3">
    <source>
        <dbReference type="ARBA" id="ARBA00029596"/>
    </source>
</evidence>
<feature type="binding site" evidence="5">
    <location>
        <position position="121"/>
    </location>
    <ligand>
        <name>substrate</name>
    </ligand>
</feature>
<dbReference type="Gene3D" id="3.50.30.40">
    <property type="entry name" value="Ribonuclease E inhibitor RraA/RraA-like"/>
    <property type="match status" value="1"/>
</dbReference>
<evidence type="ECO:0000313" key="7">
    <source>
        <dbReference type="Proteomes" id="UP000236743"/>
    </source>
</evidence>
<proteinExistence type="predicted"/>
<reference evidence="6 7" key="1">
    <citation type="submission" date="2016-10" db="EMBL/GenBank/DDBJ databases">
        <authorList>
            <person name="de Groot N.N."/>
        </authorList>
    </citation>
    <scope>NUCLEOTIDE SEQUENCE [LARGE SCALE GENOMIC DNA]</scope>
    <source>
        <strain evidence="6 7">DSM 26656</strain>
    </source>
</reference>
<gene>
    <name evidence="6" type="ORF">SAMN04488115_10941</name>
</gene>
<dbReference type="PANTHER" id="PTHR33254">
    <property type="entry name" value="4-HYDROXY-4-METHYL-2-OXOGLUTARATE ALDOLASE 3-RELATED"/>
    <property type="match status" value="1"/>
</dbReference>
<evidence type="ECO:0000256" key="2">
    <source>
        <dbReference type="ARBA" id="ARBA00016549"/>
    </source>
</evidence>
<keyword evidence="5" id="KW-0460">Magnesium</keyword>
<evidence type="ECO:0000256" key="1">
    <source>
        <dbReference type="ARBA" id="ARBA00001968"/>
    </source>
</evidence>
<evidence type="ECO:0000256" key="5">
    <source>
        <dbReference type="PIRSR" id="PIRSR605493-1"/>
    </source>
</evidence>
<comment type="cofactor">
    <cofactor evidence="5">
        <name>Mg(2+)</name>
        <dbReference type="ChEBI" id="CHEBI:18420"/>
    </cofactor>
</comment>
<keyword evidence="7" id="KW-1185">Reference proteome</keyword>
<dbReference type="PANTHER" id="PTHR33254:SF4">
    <property type="entry name" value="4-HYDROXY-4-METHYL-2-OXOGLUTARATE ALDOLASE 3-RELATED"/>
    <property type="match status" value="1"/>
</dbReference>
<organism evidence="6 7">
    <name type="scientific">Bosea lathyri</name>
    <dbReference type="NCBI Taxonomy" id="1036778"/>
    <lineage>
        <taxon>Bacteria</taxon>
        <taxon>Pseudomonadati</taxon>
        <taxon>Pseudomonadota</taxon>
        <taxon>Alphaproteobacteria</taxon>
        <taxon>Hyphomicrobiales</taxon>
        <taxon>Boseaceae</taxon>
        <taxon>Bosea</taxon>
    </lineage>
</organism>
<feature type="binding site" evidence="5">
    <location>
        <position position="122"/>
    </location>
    <ligand>
        <name>Mg(2+)</name>
        <dbReference type="ChEBI" id="CHEBI:18420"/>
    </ligand>
</feature>
<dbReference type="OrthoDB" id="9812532at2"/>
<dbReference type="GO" id="GO:0046872">
    <property type="term" value="F:metal ion binding"/>
    <property type="evidence" value="ECO:0007669"/>
    <property type="project" value="UniProtKB-KW"/>
</dbReference>
<dbReference type="CDD" id="cd16841">
    <property type="entry name" value="RraA_family"/>
    <property type="match status" value="1"/>
</dbReference>
<comment type="cofactor">
    <cofactor evidence="1">
        <name>a divalent metal cation</name>
        <dbReference type="ChEBI" id="CHEBI:60240"/>
    </cofactor>
</comment>
<accession>A0A1H6C5Q4</accession>
<dbReference type="InterPro" id="IPR005493">
    <property type="entry name" value="RraA/RraA-like"/>
</dbReference>
<sequence length="235" mass="24009">MAEPALLTIRRDWRRPDEVAIATLRGVSTGLVADALGRSGALDHRIRPVWDGPAFVGAALPVATAPKDNLALYAALKFARPGDVMMIATDAYEGAAVIGDLLIGLMRNAGILAVVTDGLVRDVVGIVETGLPVHARGVSPNSPFKHGPGSIGLGIALGGVLVQPGDVVTGDSDGIVIVPSGRVSDVIGRLAALKAKEAELDALVKSGATMPAWVDTILNGGNVAYVEDAMASRAG</sequence>
<dbReference type="RefSeq" id="WP_103874300.1">
    <property type="nucleotide sequence ID" value="NZ_FNUY01000009.1"/>
</dbReference>
<evidence type="ECO:0000313" key="6">
    <source>
        <dbReference type="EMBL" id="SEG68291.1"/>
    </source>
</evidence>
<dbReference type="EMBL" id="FNUY01000009">
    <property type="protein sequence ID" value="SEG68291.1"/>
    <property type="molecule type" value="Genomic_DNA"/>
</dbReference>
<protein>
    <recommendedName>
        <fullName evidence="2">Putative 4-hydroxy-4-methyl-2-oxoglutarate aldolase</fullName>
    </recommendedName>
    <alternativeName>
        <fullName evidence="3">Regulator of ribonuclease activity homolog</fullName>
    </alternativeName>
    <alternativeName>
        <fullName evidence="4">RraA-like protein</fullName>
    </alternativeName>
</protein>
<dbReference type="Pfam" id="PF03737">
    <property type="entry name" value="RraA-like"/>
    <property type="match status" value="1"/>
</dbReference>
<name>A0A1H6C5Q4_9HYPH</name>
<keyword evidence="5" id="KW-0479">Metal-binding</keyword>
<feature type="binding site" evidence="5">
    <location>
        <begin position="99"/>
        <end position="102"/>
    </location>
    <ligand>
        <name>substrate</name>
    </ligand>
</feature>
<dbReference type="SUPFAM" id="SSF89562">
    <property type="entry name" value="RraA-like"/>
    <property type="match status" value="1"/>
</dbReference>
<dbReference type="AlphaFoldDB" id="A0A1H6C5Q4"/>
<dbReference type="InterPro" id="IPR036704">
    <property type="entry name" value="RraA/RraA-like_sf"/>
</dbReference>